<evidence type="ECO:0000313" key="1">
    <source>
        <dbReference type="Proteomes" id="UP000887574"/>
    </source>
</evidence>
<name>A0A915D4J7_9BILA</name>
<dbReference type="Gene3D" id="3.40.50.300">
    <property type="entry name" value="P-loop containing nucleotide triphosphate hydrolases"/>
    <property type="match status" value="1"/>
</dbReference>
<keyword evidence="1" id="KW-1185">Reference proteome</keyword>
<dbReference type="Proteomes" id="UP000887574">
    <property type="component" value="Unplaced"/>
</dbReference>
<evidence type="ECO:0000313" key="2">
    <source>
        <dbReference type="WBParaSite" id="jg15835"/>
    </source>
</evidence>
<dbReference type="WBParaSite" id="jg15835">
    <property type="protein sequence ID" value="jg15835"/>
    <property type="gene ID" value="jg15835"/>
</dbReference>
<reference evidence="2" key="1">
    <citation type="submission" date="2022-11" db="UniProtKB">
        <authorList>
            <consortium name="WormBaseParasite"/>
        </authorList>
    </citation>
    <scope>IDENTIFICATION</scope>
</reference>
<proteinExistence type="predicted"/>
<accession>A0A915D4J7</accession>
<organism evidence="1 2">
    <name type="scientific">Ditylenchus dipsaci</name>
    <dbReference type="NCBI Taxonomy" id="166011"/>
    <lineage>
        <taxon>Eukaryota</taxon>
        <taxon>Metazoa</taxon>
        <taxon>Ecdysozoa</taxon>
        <taxon>Nematoda</taxon>
        <taxon>Chromadorea</taxon>
        <taxon>Rhabditida</taxon>
        <taxon>Tylenchina</taxon>
        <taxon>Tylenchomorpha</taxon>
        <taxon>Sphaerularioidea</taxon>
        <taxon>Anguinidae</taxon>
        <taxon>Anguininae</taxon>
        <taxon>Ditylenchus</taxon>
    </lineage>
</organism>
<dbReference type="InterPro" id="IPR027417">
    <property type="entry name" value="P-loop_NTPase"/>
</dbReference>
<dbReference type="AlphaFoldDB" id="A0A915D4J7"/>
<protein>
    <submittedName>
        <fullName evidence="2">Uncharacterized protein</fullName>
    </submittedName>
</protein>
<sequence length="164" mass="19089">MDTCTPIRVMSIVTPPKPDPLTIRHQPPVVIKEQPNQWTFYQILSEFKEKNSFSFVDELAHTIKQQYDAVLLAQTLSSSLYRRWSRFFNSLRKTPISKWSSDEINQWAEYINKTKKVYLLSEYLPEVIAVIIRAMELTMGYKPNGVQMIALLAMLNNTNPKDGY</sequence>